<dbReference type="OrthoDB" id="9802944at2"/>
<keyword evidence="4" id="KW-1185">Reference proteome</keyword>
<dbReference type="PROSITE" id="PS00552">
    <property type="entry name" value="HTH_MERR_1"/>
    <property type="match status" value="1"/>
</dbReference>
<dbReference type="SMART" id="SM00422">
    <property type="entry name" value="HTH_MERR"/>
    <property type="match status" value="1"/>
</dbReference>
<dbReference type="EMBL" id="QBKP01000024">
    <property type="protein sequence ID" value="PTX43892.1"/>
    <property type="molecule type" value="Genomic_DNA"/>
</dbReference>
<evidence type="ECO:0000313" key="4">
    <source>
        <dbReference type="Proteomes" id="UP000244224"/>
    </source>
</evidence>
<dbReference type="RefSeq" id="WP_108130634.1">
    <property type="nucleotide sequence ID" value="NZ_QBKP01000024.1"/>
</dbReference>
<dbReference type="Proteomes" id="UP000244224">
    <property type="component" value="Unassembled WGS sequence"/>
</dbReference>
<evidence type="ECO:0000256" key="1">
    <source>
        <dbReference type="ARBA" id="ARBA00023125"/>
    </source>
</evidence>
<dbReference type="InterPro" id="IPR000551">
    <property type="entry name" value="MerR-type_HTH_dom"/>
</dbReference>
<evidence type="ECO:0000259" key="2">
    <source>
        <dbReference type="PROSITE" id="PS50937"/>
    </source>
</evidence>
<sequence length="180" mass="20319">MQIGDLSRQAGVNIETIRYYERIGVLPKPARQLNGRRTYSPVDAERLGFIRHARELGFDLPSIRILLALQERPEASCEDASRIAQEQLEAVESRIARLLLLQDELARMVRECKRGKVSECRVYAPLQGPYQPDTRNKPDPCDLDNQFHRLLRSCFSAPHELLDPFAPPVGAGTVKDLATA</sequence>
<dbReference type="GO" id="GO:0003700">
    <property type="term" value="F:DNA-binding transcription factor activity"/>
    <property type="evidence" value="ECO:0007669"/>
    <property type="project" value="InterPro"/>
</dbReference>
<dbReference type="InterPro" id="IPR009061">
    <property type="entry name" value="DNA-bd_dom_put_sf"/>
</dbReference>
<accession>A0A2T6AJA7</accession>
<comment type="caution">
    <text evidence="3">The sequence shown here is derived from an EMBL/GenBank/DDBJ whole genome shotgun (WGS) entry which is preliminary data.</text>
</comment>
<dbReference type="PANTHER" id="PTHR30204">
    <property type="entry name" value="REDOX-CYCLING DRUG-SENSING TRANSCRIPTIONAL ACTIVATOR SOXR"/>
    <property type="match status" value="1"/>
</dbReference>
<dbReference type="Gene3D" id="1.10.1660.10">
    <property type="match status" value="1"/>
</dbReference>
<dbReference type="PROSITE" id="PS50937">
    <property type="entry name" value="HTH_MERR_2"/>
    <property type="match status" value="1"/>
</dbReference>
<dbReference type="SUPFAM" id="SSF46955">
    <property type="entry name" value="Putative DNA-binding domain"/>
    <property type="match status" value="1"/>
</dbReference>
<proteinExistence type="predicted"/>
<dbReference type="AlphaFoldDB" id="A0A2T6AJA7"/>
<dbReference type="GO" id="GO:0003677">
    <property type="term" value="F:DNA binding"/>
    <property type="evidence" value="ECO:0007669"/>
    <property type="project" value="UniProtKB-KW"/>
</dbReference>
<gene>
    <name evidence="3" type="ORF">C8N34_12425</name>
</gene>
<reference evidence="3 4" key="1">
    <citation type="submission" date="2018-04" db="EMBL/GenBank/DDBJ databases">
        <title>Genomic Encyclopedia of Archaeal and Bacterial Type Strains, Phase II (KMG-II): from individual species to whole genera.</title>
        <authorList>
            <person name="Goeker M."/>
        </authorList>
    </citation>
    <scope>NUCLEOTIDE SEQUENCE [LARGE SCALE GENOMIC DNA]</scope>
    <source>
        <strain evidence="3 4">DSM 21823</strain>
    </source>
</reference>
<name>A0A2T6AJA7_9RHOB</name>
<feature type="domain" description="HTH merR-type" evidence="2">
    <location>
        <begin position="1"/>
        <end position="69"/>
    </location>
</feature>
<dbReference type="InterPro" id="IPR047057">
    <property type="entry name" value="MerR_fam"/>
</dbReference>
<keyword evidence="1" id="KW-0238">DNA-binding</keyword>
<organism evidence="3 4">
    <name type="scientific">Gemmobacter caeni</name>
    <dbReference type="NCBI Taxonomy" id="589035"/>
    <lineage>
        <taxon>Bacteria</taxon>
        <taxon>Pseudomonadati</taxon>
        <taxon>Pseudomonadota</taxon>
        <taxon>Alphaproteobacteria</taxon>
        <taxon>Rhodobacterales</taxon>
        <taxon>Paracoccaceae</taxon>
        <taxon>Gemmobacter</taxon>
    </lineage>
</organism>
<dbReference type="Pfam" id="PF13411">
    <property type="entry name" value="MerR_1"/>
    <property type="match status" value="1"/>
</dbReference>
<evidence type="ECO:0000313" key="3">
    <source>
        <dbReference type="EMBL" id="PTX43892.1"/>
    </source>
</evidence>
<dbReference type="CDD" id="cd04785">
    <property type="entry name" value="HTH_CadR-PbrR-like"/>
    <property type="match status" value="1"/>
</dbReference>
<protein>
    <submittedName>
        <fullName evidence="3">MerR family transcriptional regulator</fullName>
    </submittedName>
</protein>
<dbReference type="PANTHER" id="PTHR30204:SF92">
    <property type="entry name" value="HTH-TYPE TRANSCRIPTIONAL REGULATOR ZNTR"/>
    <property type="match status" value="1"/>
</dbReference>
<dbReference type="PRINTS" id="PR00040">
    <property type="entry name" value="HTHMERR"/>
</dbReference>